<keyword evidence="6 8" id="KW-0645">Protease</keyword>
<dbReference type="InterPro" id="IPR029058">
    <property type="entry name" value="AB_hydrolase_fold"/>
</dbReference>
<comment type="catalytic activity">
    <reaction evidence="1 8 10">
        <text>Release of N-terminal proline from a peptide.</text>
        <dbReference type="EC" id="3.4.11.5"/>
    </reaction>
</comment>
<keyword evidence="5 8" id="KW-0963">Cytoplasm</keyword>
<feature type="active site" evidence="9">
    <location>
        <position position="266"/>
    </location>
</feature>
<evidence type="ECO:0000259" key="11">
    <source>
        <dbReference type="Pfam" id="PF00561"/>
    </source>
</evidence>
<dbReference type="AlphaFoldDB" id="A0AAQ3R3Y2"/>
<evidence type="ECO:0000256" key="3">
    <source>
        <dbReference type="ARBA" id="ARBA00010088"/>
    </source>
</evidence>
<evidence type="ECO:0000256" key="5">
    <source>
        <dbReference type="ARBA" id="ARBA00022490"/>
    </source>
</evidence>
<evidence type="ECO:0000256" key="1">
    <source>
        <dbReference type="ARBA" id="ARBA00001585"/>
    </source>
</evidence>
<evidence type="ECO:0000256" key="8">
    <source>
        <dbReference type="PIRNR" id="PIRNR006431"/>
    </source>
</evidence>
<dbReference type="PANTHER" id="PTHR43722:SF1">
    <property type="entry name" value="PROLINE IMINOPEPTIDASE"/>
    <property type="match status" value="1"/>
</dbReference>
<dbReference type="Pfam" id="PF00561">
    <property type="entry name" value="Abhydrolase_1"/>
    <property type="match status" value="1"/>
</dbReference>
<evidence type="ECO:0000256" key="10">
    <source>
        <dbReference type="RuleBase" id="RU003421"/>
    </source>
</evidence>
<dbReference type="EMBL" id="CP138583">
    <property type="protein sequence ID" value="WPH00216.1"/>
    <property type="molecule type" value="Genomic_DNA"/>
</dbReference>
<name>A0AAQ3R3Y2_9PEZI</name>
<comment type="subcellular location">
    <subcellularLocation>
        <location evidence="2 8">Cytoplasm</location>
    </subcellularLocation>
</comment>
<dbReference type="NCBIfam" id="TIGR01249">
    <property type="entry name" value="pro_imino_pep_1"/>
    <property type="match status" value="1"/>
</dbReference>
<reference evidence="12 13" key="1">
    <citation type="submission" date="2023-11" db="EMBL/GenBank/DDBJ databases">
        <title>An acidophilic fungus is an integral part of prey digestion in a carnivorous sundew plant.</title>
        <authorList>
            <person name="Tsai I.J."/>
        </authorList>
    </citation>
    <scope>NUCLEOTIDE SEQUENCE [LARGE SCALE GENOMIC DNA]</scope>
    <source>
        <strain evidence="12">169a</strain>
    </source>
</reference>
<evidence type="ECO:0000313" key="12">
    <source>
        <dbReference type="EMBL" id="WPH00216.1"/>
    </source>
</evidence>
<dbReference type="InterPro" id="IPR005944">
    <property type="entry name" value="Pro_iminopeptidase"/>
</dbReference>
<organism evidence="12 13">
    <name type="scientific">Acrodontium crateriforme</name>
    <dbReference type="NCBI Taxonomy" id="150365"/>
    <lineage>
        <taxon>Eukaryota</taxon>
        <taxon>Fungi</taxon>
        <taxon>Dikarya</taxon>
        <taxon>Ascomycota</taxon>
        <taxon>Pezizomycotina</taxon>
        <taxon>Dothideomycetes</taxon>
        <taxon>Dothideomycetidae</taxon>
        <taxon>Mycosphaerellales</taxon>
        <taxon>Teratosphaeriaceae</taxon>
        <taxon>Acrodontium</taxon>
    </lineage>
</organism>
<feature type="active site" description="Proton donor" evidence="9">
    <location>
        <position position="294"/>
    </location>
</feature>
<dbReference type="PANTHER" id="PTHR43722">
    <property type="entry name" value="PROLINE IMINOPEPTIDASE"/>
    <property type="match status" value="1"/>
</dbReference>
<gene>
    <name evidence="12" type="ORF">R9X50_00303900</name>
</gene>
<dbReference type="InterPro" id="IPR000073">
    <property type="entry name" value="AB_hydrolase_1"/>
</dbReference>
<dbReference type="GO" id="GO:0004177">
    <property type="term" value="F:aminopeptidase activity"/>
    <property type="evidence" value="ECO:0007669"/>
    <property type="project" value="UniProtKB-UniRule"/>
</dbReference>
<protein>
    <recommendedName>
        <fullName evidence="8 10">Proline iminopeptidase</fullName>
        <shortName evidence="8">PIP</shortName>
        <ecNumber evidence="8 10">3.4.11.5</ecNumber>
    </recommendedName>
    <alternativeName>
        <fullName evidence="8">Prolyl aminopeptidase</fullName>
    </alternativeName>
</protein>
<evidence type="ECO:0000256" key="6">
    <source>
        <dbReference type="ARBA" id="ARBA00022670"/>
    </source>
</evidence>
<proteinExistence type="inferred from homology"/>
<feature type="active site" description="Nucleophile" evidence="9">
    <location>
        <position position="113"/>
    </location>
</feature>
<keyword evidence="4 8" id="KW-0031">Aminopeptidase</keyword>
<dbReference type="PRINTS" id="PR00793">
    <property type="entry name" value="PROAMNOPTASE"/>
</dbReference>
<comment type="similarity">
    <text evidence="3 8 10">Belongs to the peptidase S33 family.</text>
</comment>
<dbReference type="Gene3D" id="3.40.50.1820">
    <property type="entry name" value="alpha/beta hydrolase"/>
    <property type="match status" value="1"/>
</dbReference>
<dbReference type="GO" id="GO:0005737">
    <property type="term" value="C:cytoplasm"/>
    <property type="evidence" value="ECO:0007669"/>
    <property type="project" value="UniProtKB-SubCell"/>
</dbReference>
<dbReference type="GO" id="GO:0006508">
    <property type="term" value="P:proteolysis"/>
    <property type="evidence" value="ECO:0007669"/>
    <property type="project" value="UniProtKB-KW"/>
</dbReference>
<evidence type="ECO:0000256" key="2">
    <source>
        <dbReference type="ARBA" id="ARBA00004496"/>
    </source>
</evidence>
<dbReference type="InterPro" id="IPR002410">
    <property type="entry name" value="Peptidase_S33"/>
</dbReference>
<accession>A0AAQ3R3Y2</accession>
<dbReference type="PRINTS" id="PR00111">
    <property type="entry name" value="ABHYDROLASE"/>
</dbReference>
<dbReference type="Proteomes" id="UP001303373">
    <property type="component" value="Chromosome 4"/>
</dbReference>
<evidence type="ECO:0000256" key="4">
    <source>
        <dbReference type="ARBA" id="ARBA00022438"/>
    </source>
</evidence>
<keyword evidence="7 8" id="KW-0378">Hydrolase</keyword>
<feature type="domain" description="AB hydrolase-1" evidence="11">
    <location>
        <begin position="37"/>
        <end position="296"/>
    </location>
</feature>
<evidence type="ECO:0000256" key="9">
    <source>
        <dbReference type="PIRSR" id="PIRSR006431-1"/>
    </source>
</evidence>
<dbReference type="EC" id="3.4.11.5" evidence="8 10"/>
<keyword evidence="13" id="KW-1185">Reference proteome</keyword>
<sequence length="317" mass="35829">MASTAGYAHSDAFDQGCLQVGEIHNLYYAQYGKPNGKPVIFVHGGPGAAAGKTFTCFFNPDVYRVVMLDQRGAGKSTPFMEIRENTTQLLIQDFETLRERLSIPKWHMVFGGSWGSTLAIAYAEAHPDMVGSLVLRGVWLSRDLDDQDHSVRRHMFPEDWEAVINYLPEAERSNPYLAYCTRLLSGDQQVALEAAKVWNRWVLIGGSLEMPKEDPLWLLENEDFLLSCKITAHYFLNSLFLEKGQLLRDVKKIQHIPTSIIHGRYDVMCPPKGAWDLHKALPQSNIFFNRDSGHATMDPGNFKKLLEVCDAYGADQF</sequence>
<evidence type="ECO:0000256" key="7">
    <source>
        <dbReference type="ARBA" id="ARBA00022801"/>
    </source>
</evidence>
<dbReference type="SUPFAM" id="SSF53474">
    <property type="entry name" value="alpha/beta-Hydrolases"/>
    <property type="match status" value="1"/>
</dbReference>
<dbReference type="PIRSF" id="PIRSF006431">
    <property type="entry name" value="Pept_S33"/>
    <property type="match status" value="1"/>
</dbReference>
<evidence type="ECO:0000313" key="13">
    <source>
        <dbReference type="Proteomes" id="UP001303373"/>
    </source>
</evidence>